<dbReference type="EMBL" id="CP003057">
    <property type="protein sequence ID" value="AEQ95403.1"/>
    <property type="molecule type" value="Genomic_DNA"/>
</dbReference>
<organism evidence="1 2">
    <name type="scientific">Xanthomonas oryzae pv. oryzicola (strain BLS256)</name>
    <dbReference type="NCBI Taxonomy" id="383407"/>
    <lineage>
        <taxon>Bacteria</taxon>
        <taxon>Pseudomonadati</taxon>
        <taxon>Pseudomonadota</taxon>
        <taxon>Gammaproteobacteria</taxon>
        <taxon>Lysobacterales</taxon>
        <taxon>Lysobacteraceae</taxon>
        <taxon>Xanthomonas</taxon>
    </lineage>
</organism>
<proteinExistence type="predicted"/>
<reference evidence="1 2" key="1">
    <citation type="journal article" date="2011" name="J. Bacteriol.">
        <title>Two new complete genome sequences offer insight into host and tissue specificity of plant pathogenic Xanthomonas spp.</title>
        <authorList>
            <person name="Bogdanove A.J."/>
            <person name="Koebnik R."/>
            <person name="Lu H."/>
            <person name="Furutani A."/>
            <person name="Angiuoli S.V."/>
            <person name="Patil P.B."/>
            <person name="Van Sluys M.A."/>
            <person name="Ryan R.P."/>
            <person name="Meyer D.F."/>
            <person name="Han S.W."/>
            <person name="Aparna G."/>
            <person name="Rajaram M."/>
            <person name="Delcher A.L."/>
            <person name="Phillippy A.M."/>
            <person name="Puiu D."/>
            <person name="Schatz M.C."/>
            <person name="Shumway M."/>
            <person name="Sommer D.D."/>
            <person name="Trapnell C."/>
            <person name="Benahmed F."/>
            <person name="Dimitrov G."/>
            <person name="Madupu R."/>
            <person name="Radune D."/>
            <person name="Sullivan S."/>
            <person name="Jha G."/>
            <person name="Ishihara H."/>
            <person name="Lee S.W."/>
            <person name="Pandey A."/>
            <person name="Sharma V."/>
            <person name="Sriariyanun M."/>
            <person name="Szurek B."/>
            <person name="Vera-Cruz C.M."/>
            <person name="Dorman K.S."/>
            <person name="Ronald P.C."/>
            <person name="Verdier V."/>
            <person name="Dow J.M."/>
            <person name="Sonti R.V."/>
            <person name="Tsuge S."/>
            <person name="Brendel V.P."/>
            <person name="Rabinowicz P.D."/>
            <person name="Leach J.E."/>
            <person name="White F.F."/>
            <person name="Salzberg S.L."/>
        </authorList>
    </citation>
    <scope>NUCLEOTIDE SEQUENCE [LARGE SCALE GENOMIC DNA]</scope>
    <source>
        <strain evidence="1 2">BLS256</strain>
    </source>
</reference>
<protein>
    <submittedName>
        <fullName evidence="1">Uncharacterized protein</fullName>
    </submittedName>
</protein>
<name>G7TGK9_XANOB</name>
<accession>G7TGK9</accession>
<dbReference type="AlphaFoldDB" id="G7TGK9"/>
<dbReference type="Proteomes" id="UP000008851">
    <property type="component" value="Chromosome"/>
</dbReference>
<evidence type="ECO:0000313" key="2">
    <source>
        <dbReference type="Proteomes" id="UP000008851"/>
    </source>
</evidence>
<dbReference type="HOGENOM" id="CLU_2002999_0_0_6"/>
<evidence type="ECO:0000313" key="1">
    <source>
        <dbReference type="EMBL" id="AEQ95403.1"/>
    </source>
</evidence>
<gene>
    <name evidence="1" type="ORF">XOC_1214</name>
</gene>
<sequence>MTPYAIDEDKMAAYVKAYDARHGKPPTRNPAFEYDWYVARDSGGTLTTFIKCDSVKFRKDGIWREGDQRCAFQASNSPVPSLLFLVTPIRPAMFATAPNKKPGKYRAFCISTQLVSFCAASTTP</sequence>
<dbReference type="KEGG" id="xor:XOC_1214"/>